<feature type="region of interest" description="Disordered" evidence="1">
    <location>
        <begin position="259"/>
        <end position="318"/>
    </location>
</feature>
<feature type="compositionally biased region" description="Basic and acidic residues" evidence="1">
    <location>
        <begin position="34"/>
        <end position="54"/>
    </location>
</feature>
<feature type="region of interest" description="Disordered" evidence="1">
    <location>
        <begin position="96"/>
        <end position="119"/>
    </location>
</feature>
<proteinExistence type="predicted"/>
<dbReference type="Proteomes" id="UP001066276">
    <property type="component" value="Chromosome 5"/>
</dbReference>
<accession>A0AAV7RT76</accession>
<evidence type="ECO:0000256" key="1">
    <source>
        <dbReference type="SAM" id="MobiDB-lite"/>
    </source>
</evidence>
<reference evidence="2" key="1">
    <citation type="journal article" date="2022" name="bioRxiv">
        <title>Sequencing and chromosome-scale assembly of the giantPleurodeles waltlgenome.</title>
        <authorList>
            <person name="Brown T."/>
            <person name="Elewa A."/>
            <person name="Iarovenko S."/>
            <person name="Subramanian E."/>
            <person name="Araus A.J."/>
            <person name="Petzold A."/>
            <person name="Susuki M."/>
            <person name="Suzuki K.-i.T."/>
            <person name="Hayashi T."/>
            <person name="Toyoda A."/>
            <person name="Oliveira C."/>
            <person name="Osipova E."/>
            <person name="Leigh N.D."/>
            <person name="Simon A."/>
            <person name="Yun M.H."/>
        </authorList>
    </citation>
    <scope>NUCLEOTIDE SEQUENCE</scope>
    <source>
        <strain evidence="2">20211129_DDA</strain>
        <tissue evidence="2">Liver</tissue>
    </source>
</reference>
<comment type="caution">
    <text evidence="2">The sequence shown here is derived from an EMBL/GenBank/DDBJ whole genome shotgun (WGS) entry which is preliminary data.</text>
</comment>
<protein>
    <submittedName>
        <fullName evidence="2">Uncharacterized protein</fullName>
    </submittedName>
</protein>
<dbReference type="EMBL" id="JANPWB010000009">
    <property type="protein sequence ID" value="KAJ1154690.1"/>
    <property type="molecule type" value="Genomic_DNA"/>
</dbReference>
<evidence type="ECO:0000313" key="3">
    <source>
        <dbReference type="Proteomes" id="UP001066276"/>
    </source>
</evidence>
<organism evidence="2 3">
    <name type="scientific">Pleurodeles waltl</name>
    <name type="common">Iberian ribbed newt</name>
    <dbReference type="NCBI Taxonomy" id="8319"/>
    <lineage>
        <taxon>Eukaryota</taxon>
        <taxon>Metazoa</taxon>
        <taxon>Chordata</taxon>
        <taxon>Craniata</taxon>
        <taxon>Vertebrata</taxon>
        <taxon>Euteleostomi</taxon>
        <taxon>Amphibia</taxon>
        <taxon>Batrachia</taxon>
        <taxon>Caudata</taxon>
        <taxon>Salamandroidea</taxon>
        <taxon>Salamandridae</taxon>
        <taxon>Pleurodelinae</taxon>
        <taxon>Pleurodeles</taxon>
    </lineage>
</organism>
<feature type="compositionally biased region" description="Polar residues" evidence="1">
    <location>
        <begin position="298"/>
        <end position="312"/>
    </location>
</feature>
<dbReference type="AlphaFoldDB" id="A0AAV7RT76"/>
<sequence>MELPIASKGTPSPRICEPRGRARKHCALKALLDFPRRRTKEPPAARSQQEDSKPQNRAASCQQPAWGLRAPEFAKPGCGARKHHALKALLDFPLRGTKEQPAASKGTPSPRIHEARGQEPVNTTRLKHFWISRATGQESGQQPARGLRAPEFVKPGGRARKHRALKAILDFPRCVTTEPPAASKGIPNLRICEARGRGQEILHAYCAFGYPMPRDNRATSHQLPARGVRAPEFATPGTGLGNTVRLKCCWISRIARQQSHQQPVRGLRAPEFAKPGGGARKHHTLKTLLDFPQDNRGARSQQGDSEPQNSRTRGGARKNHVLEALLDFPHRSTTEPPATSCQQPARVLRTQEFANPGGGARKHHALKRLLDFPRRKTTESPAASKGTLSPRICESLRGEPGNTTRLKRFWISRSAAATGGGRAGPPAYELLIGETRDEQHERSMSLKSKVLLWEL</sequence>
<keyword evidence="3" id="KW-1185">Reference proteome</keyword>
<evidence type="ECO:0000313" key="2">
    <source>
        <dbReference type="EMBL" id="KAJ1154690.1"/>
    </source>
</evidence>
<name>A0AAV7RT76_PLEWA</name>
<gene>
    <name evidence="2" type="ORF">NDU88_007433</name>
</gene>
<feature type="region of interest" description="Disordered" evidence="1">
    <location>
        <begin position="1"/>
        <end position="64"/>
    </location>
</feature>